<name>A0ABM9PHL8_9FLAO</name>
<keyword evidence="1" id="KW-0446">Lipid-binding</keyword>
<dbReference type="InterPro" id="IPR035984">
    <property type="entry name" value="Acyl-CoA-binding_sf"/>
</dbReference>
<accession>A0ABM9PHL8</accession>
<keyword evidence="4" id="KW-1185">Reference proteome</keyword>
<dbReference type="InterPro" id="IPR014352">
    <property type="entry name" value="FERM/acyl-CoA-bd_prot_sf"/>
</dbReference>
<dbReference type="InterPro" id="IPR000582">
    <property type="entry name" value="Acyl-CoA-binding_protein"/>
</dbReference>
<dbReference type="EMBL" id="CAXJRC010000003">
    <property type="protein sequence ID" value="CAL2105061.1"/>
    <property type="molecule type" value="Genomic_DNA"/>
</dbReference>
<dbReference type="Gene3D" id="1.20.80.10">
    <property type="match status" value="1"/>
</dbReference>
<evidence type="ECO:0000313" key="4">
    <source>
        <dbReference type="Proteomes" id="UP001497602"/>
    </source>
</evidence>
<evidence type="ECO:0000259" key="2">
    <source>
        <dbReference type="PROSITE" id="PS51228"/>
    </source>
</evidence>
<dbReference type="RefSeq" id="WP_348705935.1">
    <property type="nucleotide sequence ID" value="NZ_CAXIYA010000036.1"/>
</dbReference>
<organism evidence="3 4">
    <name type="scientific">Tenacibaculum vairaonense</name>
    <dbReference type="NCBI Taxonomy" id="3137860"/>
    <lineage>
        <taxon>Bacteria</taxon>
        <taxon>Pseudomonadati</taxon>
        <taxon>Bacteroidota</taxon>
        <taxon>Flavobacteriia</taxon>
        <taxon>Flavobacteriales</taxon>
        <taxon>Flavobacteriaceae</taxon>
        <taxon>Tenacibaculum</taxon>
    </lineage>
</organism>
<dbReference type="PANTHER" id="PTHR23310">
    <property type="entry name" value="ACYL-COA-BINDING PROTEIN, ACBP"/>
    <property type="match status" value="1"/>
</dbReference>
<reference evidence="3 4" key="1">
    <citation type="submission" date="2024-05" db="EMBL/GenBank/DDBJ databases">
        <authorList>
            <person name="Duchaud E."/>
        </authorList>
    </citation>
    <scope>NUCLEOTIDE SEQUENCE [LARGE SCALE GENOMIC DNA]</scope>
    <source>
        <strain evidence="3">Ena-SAMPLE-TAB-13-05-2024-13:56:06:370-140305</strain>
    </source>
</reference>
<comment type="caution">
    <text evidence="3">The sequence shown here is derived from an EMBL/GenBank/DDBJ whole genome shotgun (WGS) entry which is preliminary data.</text>
</comment>
<dbReference type="Pfam" id="PF00887">
    <property type="entry name" value="ACBP"/>
    <property type="match status" value="1"/>
</dbReference>
<protein>
    <submittedName>
        <fullName evidence="3">Acyl-CoA-binding protein</fullName>
    </submittedName>
</protein>
<dbReference type="SUPFAM" id="SSF47027">
    <property type="entry name" value="Acyl-CoA binding protein"/>
    <property type="match status" value="1"/>
</dbReference>
<dbReference type="Proteomes" id="UP001497602">
    <property type="component" value="Unassembled WGS sequence"/>
</dbReference>
<proteinExistence type="predicted"/>
<dbReference type="PANTHER" id="PTHR23310:SF62">
    <property type="entry name" value="ACYL-COA BINDING PROTEIN 1, ISOFORM A"/>
    <property type="match status" value="1"/>
</dbReference>
<evidence type="ECO:0000256" key="1">
    <source>
        <dbReference type="ARBA" id="ARBA00023121"/>
    </source>
</evidence>
<dbReference type="PROSITE" id="PS51228">
    <property type="entry name" value="ACB_2"/>
    <property type="match status" value="1"/>
</dbReference>
<gene>
    <name evidence="3" type="ORF">T190115A13A_120056</name>
</gene>
<feature type="domain" description="ACB" evidence="2">
    <location>
        <begin position="5"/>
        <end position="89"/>
    </location>
</feature>
<sequence length="89" mass="10420">MTRDLDSQFKEAYRIASNMEERLPPDIMLRLYAYYKQAVKGDQFPLNSNTKGLRNAFKFNAWVQLKGMSSEDAKKEYINLVNTIIKQHS</sequence>
<dbReference type="PRINTS" id="PR00689">
    <property type="entry name" value="ACOABINDINGP"/>
</dbReference>
<evidence type="ECO:0000313" key="3">
    <source>
        <dbReference type="EMBL" id="CAL2105061.1"/>
    </source>
</evidence>